<evidence type="ECO:0000313" key="1">
    <source>
        <dbReference type="EMBL" id="KFG45381.1"/>
    </source>
</evidence>
<proteinExistence type="predicted"/>
<accession>A0A086KLW3</accession>
<evidence type="ECO:0000313" key="2">
    <source>
        <dbReference type="Proteomes" id="UP000028837"/>
    </source>
</evidence>
<dbReference type="VEuPathDB" id="ToxoDB:TGDOM2_365540"/>
<gene>
    <name evidence="1" type="ORF">TGDOM2_365540</name>
</gene>
<comment type="caution">
    <text evidence="1">The sequence shown here is derived from an EMBL/GenBank/DDBJ whole genome shotgun (WGS) entry which is preliminary data.</text>
</comment>
<sequence>MFRWESGDPARCTPECDSTSCEHTTPPLKTGKTKRVHTVRELIVSFIASRLIPSSLQPRTITVLQFSGADISCTFFSGLCHSFQASTLTKLRTTRIERSCRVDLREAILQVRLRHPLPCTLAPSWWALGKLTTAS</sequence>
<dbReference type="EMBL" id="AHZU02000359">
    <property type="protein sequence ID" value="KFG45381.1"/>
    <property type="molecule type" value="Genomic_DNA"/>
</dbReference>
<dbReference type="AlphaFoldDB" id="A0A086KLW3"/>
<dbReference type="Proteomes" id="UP000028837">
    <property type="component" value="Unassembled WGS sequence"/>
</dbReference>
<protein>
    <submittedName>
        <fullName evidence="1">Uncharacterized protein</fullName>
    </submittedName>
</protein>
<reference evidence="1 2" key="1">
    <citation type="submission" date="2014-02" db="EMBL/GenBank/DDBJ databases">
        <authorList>
            <person name="Sibley D."/>
            <person name="Venepally P."/>
            <person name="Karamycheva S."/>
            <person name="Hadjithomas M."/>
            <person name="Khan A."/>
            <person name="Brunk B."/>
            <person name="Roos D."/>
            <person name="Caler E."/>
            <person name="Lorenzi H."/>
        </authorList>
    </citation>
    <scope>NUCLEOTIDE SEQUENCE [LARGE SCALE GENOMIC DNA]</scope>
    <source>
        <strain evidence="1 2">GAB2-2007-GAL-DOM2</strain>
    </source>
</reference>
<organism evidence="1 2">
    <name type="scientific">Toxoplasma gondii GAB2-2007-GAL-DOM2</name>
    <dbReference type="NCBI Taxonomy" id="1130820"/>
    <lineage>
        <taxon>Eukaryota</taxon>
        <taxon>Sar</taxon>
        <taxon>Alveolata</taxon>
        <taxon>Apicomplexa</taxon>
        <taxon>Conoidasida</taxon>
        <taxon>Coccidia</taxon>
        <taxon>Eucoccidiorida</taxon>
        <taxon>Eimeriorina</taxon>
        <taxon>Sarcocystidae</taxon>
        <taxon>Toxoplasma</taxon>
    </lineage>
</organism>
<name>A0A086KLW3_TOXGO</name>